<reference evidence="7" key="1">
    <citation type="submission" date="2020-05" db="EMBL/GenBank/DDBJ databases">
        <title>Mycena genomes resolve the evolution of fungal bioluminescence.</title>
        <authorList>
            <person name="Tsai I.J."/>
        </authorList>
    </citation>
    <scope>NUCLEOTIDE SEQUENCE</scope>
    <source>
        <strain evidence="7">CCC161011</strain>
    </source>
</reference>
<dbReference type="AlphaFoldDB" id="A0A8H6X823"/>
<dbReference type="EMBL" id="JACAZI010000024">
    <property type="protein sequence ID" value="KAF7335765.1"/>
    <property type="molecule type" value="Genomic_DNA"/>
</dbReference>
<keyword evidence="6" id="KW-0472">Membrane</keyword>
<accession>A0A8H6X823</accession>
<dbReference type="GO" id="GO:0035493">
    <property type="term" value="P:SNARE complex assembly"/>
    <property type="evidence" value="ECO:0007669"/>
    <property type="project" value="TreeGrafter"/>
</dbReference>
<dbReference type="Proteomes" id="UP000620124">
    <property type="component" value="Unassembled WGS sequence"/>
</dbReference>
<proteinExistence type="inferred from homology"/>
<organism evidence="7 8">
    <name type="scientific">Mycena venus</name>
    <dbReference type="NCBI Taxonomy" id="2733690"/>
    <lineage>
        <taxon>Eukaryota</taxon>
        <taxon>Fungi</taxon>
        <taxon>Dikarya</taxon>
        <taxon>Basidiomycota</taxon>
        <taxon>Agaricomycotina</taxon>
        <taxon>Agaricomycetes</taxon>
        <taxon>Agaricomycetidae</taxon>
        <taxon>Agaricales</taxon>
        <taxon>Marasmiineae</taxon>
        <taxon>Mycenaceae</taxon>
        <taxon>Mycena</taxon>
    </lineage>
</organism>
<evidence type="ECO:0000256" key="1">
    <source>
        <dbReference type="ARBA" id="ARBA00009574"/>
    </source>
</evidence>
<protein>
    <recommendedName>
        <fullName evidence="2">Autophagy-related protein 14</fullName>
    </recommendedName>
</protein>
<dbReference type="PANTHER" id="PTHR15157">
    <property type="entry name" value="UV RADIATION RESISTANCE-ASSOCIATED GENE PROTEIN"/>
    <property type="match status" value="1"/>
</dbReference>
<feature type="region of interest" description="Disordered" evidence="5">
    <location>
        <begin position="315"/>
        <end position="345"/>
    </location>
</feature>
<dbReference type="GO" id="GO:0000149">
    <property type="term" value="F:SNARE binding"/>
    <property type="evidence" value="ECO:0007669"/>
    <property type="project" value="TreeGrafter"/>
</dbReference>
<dbReference type="Pfam" id="PF10186">
    <property type="entry name" value="ATG14"/>
    <property type="match status" value="1"/>
</dbReference>
<sequence>MLAINGDDARSPPHLPFLTIMDCKNCELKQRQFFCTNCIRVHTRDFRVKTQHFAADRDEQIAKSTKALGAVETARVSRAGVAQVQTRVDELLNALARLRKDNEKKRDRLRNLREKLAERRRTLGAATSVASPTTTAIPAPASHPALAAPLASLANLSSLITAARVGLVQELVEVFNVVEVGGRPPLGGKAGSQGEWTIGDLILPVPGDVRRYPPQHINAVLGHTVHFLGLLSFYLGVKLPFTVRWDGGKLGVGIPWIEPGLGGWGRWTASHPLHLSLSSSPTPTPVSPVPPPHLNPPIDLSLSLSQSLSASVSQFLSPTTRDTPSSSQPPQAQRPPATPSAESEPPQFTTALAMLLYDVLYLAHTQSLAIPLAQAGDVLSNLWAVCCASELGRRSHACAGYPHARLPPPAPNGGGFGGGFCACVAGGREWWGEARGAGEACGGRMSCRRARRLDVRAGRERGGAGIRGRRKRKRMDGISLVRMGINLCGNFSFLPLLLVIQILLDDL</sequence>
<comment type="caution">
    <text evidence="7">The sequence shown here is derived from an EMBL/GenBank/DDBJ whole genome shotgun (WGS) entry which is preliminary data.</text>
</comment>
<gene>
    <name evidence="7" type="ORF">MVEN_02232300</name>
</gene>
<evidence type="ECO:0000256" key="5">
    <source>
        <dbReference type="SAM" id="MobiDB-lite"/>
    </source>
</evidence>
<evidence type="ECO:0000313" key="7">
    <source>
        <dbReference type="EMBL" id="KAF7335765.1"/>
    </source>
</evidence>
<evidence type="ECO:0000256" key="3">
    <source>
        <dbReference type="ARBA" id="ARBA00023054"/>
    </source>
</evidence>
<evidence type="ECO:0000256" key="2">
    <source>
        <dbReference type="ARBA" id="ARBA00013807"/>
    </source>
</evidence>
<keyword evidence="6" id="KW-1133">Transmembrane helix</keyword>
<dbReference type="GO" id="GO:0032991">
    <property type="term" value="C:protein-containing complex"/>
    <property type="evidence" value="ECO:0007669"/>
    <property type="project" value="UniProtKB-ARBA"/>
</dbReference>
<keyword evidence="3 4" id="KW-0175">Coiled coil</keyword>
<feature type="compositionally biased region" description="Low complexity" evidence="5">
    <location>
        <begin position="315"/>
        <end position="331"/>
    </location>
</feature>
<dbReference type="GO" id="GO:0005768">
    <property type="term" value="C:endosome"/>
    <property type="evidence" value="ECO:0007669"/>
    <property type="project" value="TreeGrafter"/>
</dbReference>
<dbReference type="InterPro" id="IPR018791">
    <property type="entry name" value="UV_resistance/autophagy_Atg14"/>
</dbReference>
<keyword evidence="6" id="KW-0812">Transmembrane</keyword>
<evidence type="ECO:0000256" key="6">
    <source>
        <dbReference type="SAM" id="Phobius"/>
    </source>
</evidence>
<feature type="transmembrane region" description="Helical" evidence="6">
    <location>
        <begin position="480"/>
        <end position="504"/>
    </location>
</feature>
<keyword evidence="8" id="KW-1185">Reference proteome</keyword>
<dbReference type="GO" id="GO:0000323">
    <property type="term" value="C:lytic vacuole"/>
    <property type="evidence" value="ECO:0007669"/>
    <property type="project" value="TreeGrafter"/>
</dbReference>
<dbReference type="OrthoDB" id="16772at2759"/>
<comment type="similarity">
    <text evidence="1">Belongs to the ATG14 family.</text>
</comment>
<dbReference type="PANTHER" id="PTHR15157:SF5">
    <property type="entry name" value="UV RADIATION RESISTANCE-ASSOCIATED GENE PROTEIN"/>
    <property type="match status" value="1"/>
</dbReference>
<feature type="coiled-coil region" evidence="4">
    <location>
        <begin position="81"/>
        <end position="122"/>
    </location>
</feature>
<evidence type="ECO:0000256" key="4">
    <source>
        <dbReference type="SAM" id="Coils"/>
    </source>
</evidence>
<name>A0A8H6X823_9AGAR</name>
<evidence type="ECO:0000313" key="8">
    <source>
        <dbReference type="Proteomes" id="UP000620124"/>
    </source>
</evidence>